<feature type="signal peptide" evidence="1">
    <location>
        <begin position="1"/>
        <end position="31"/>
    </location>
</feature>
<keyword evidence="3" id="KW-1185">Reference proteome</keyword>
<reference evidence="2 3" key="1">
    <citation type="submission" date="2019-04" db="EMBL/GenBank/DDBJ databases">
        <title>Streptomyces oryziradicis sp. nov., a novel actinomycete isolated from rhizosphere soil of rice (Oryza sativa L.).</title>
        <authorList>
            <person name="Li C."/>
        </authorList>
    </citation>
    <scope>NUCLEOTIDE SEQUENCE [LARGE SCALE GENOMIC DNA]</scope>
    <source>
        <strain evidence="2 3">NEAU-C40</strain>
    </source>
</reference>
<name>A0A4U0SSZ4_9ACTN</name>
<organism evidence="2 3">
    <name type="scientific">Actinacidiphila oryziradicis</name>
    <dbReference type="NCBI Taxonomy" id="2571141"/>
    <lineage>
        <taxon>Bacteria</taxon>
        <taxon>Bacillati</taxon>
        <taxon>Actinomycetota</taxon>
        <taxon>Actinomycetes</taxon>
        <taxon>Kitasatosporales</taxon>
        <taxon>Streptomycetaceae</taxon>
        <taxon>Actinacidiphila</taxon>
    </lineage>
</organism>
<sequence length="95" mass="9392">MFAKTPRIRRLAVAAIAAPLLALVGAGVAEATPHSASTHVAAKSVMPTAYQYGGGGGHGGGGYGHRGGYGGYGGYGYSSYNYGGHGGYGGYGHGR</sequence>
<feature type="chain" id="PRO_5020589491" evidence="1">
    <location>
        <begin position="32"/>
        <end position="95"/>
    </location>
</feature>
<dbReference type="RefSeq" id="WP_136721504.1">
    <property type="nucleotide sequence ID" value="NZ_SUMC01000001.1"/>
</dbReference>
<evidence type="ECO:0000256" key="1">
    <source>
        <dbReference type="SAM" id="SignalP"/>
    </source>
</evidence>
<evidence type="ECO:0000313" key="2">
    <source>
        <dbReference type="EMBL" id="TKA13344.1"/>
    </source>
</evidence>
<accession>A0A4U0SSZ4</accession>
<proteinExistence type="predicted"/>
<protein>
    <submittedName>
        <fullName evidence="2">Uncharacterized protein</fullName>
    </submittedName>
</protein>
<comment type="caution">
    <text evidence="2">The sequence shown here is derived from an EMBL/GenBank/DDBJ whole genome shotgun (WGS) entry which is preliminary data.</text>
</comment>
<keyword evidence="1" id="KW-0732">Signal</keyword>
<dbReference type="AlphaFoldDB" id="A0A4U0SSZ4"/>
<dbReference type="Proteomes" id="UP000305778">
    <property type="component" value="Unassembled WGS sequence"/>
</dbReference>
<dbReference type="EMBL" id="SUMC01000001">
    <property type="protein sequence ID" value="TKA13344.1"/>
    <property type="molecule type" value="Genomic_DNA"/>
</dbReference>
<evidence type="ECO:0000313" key="3">
    <source>
        <dbReference type="Proteomes" id="UP000305778"/>
    </source>
</evidence>
<gene>
    <name evidence="2" type="ORF">FCI23_01135</name>
</gene>